<organism evidence="8 9">
    <name type="scientific">Adineta steineri</name>
    <dbReference type="NCBI Taxonomy" id="433720"/>
    <lineage>
        <taxon>Eukaryota</taxon>
        <taxon>Metazoa</taxon>
        <taxon>Spiralia</taxon>
        <taxon>Gnathifera</taxon>
        <taxon>Rotifera</taxon>
        <taxon>Eurotatoria</taxon>
        <taxon>Bdelloidea</taxon>
        <taxon>Adinetida</taxon>
        <taxon>Adinetidae</taxon>
        <taxon>Adineta</taxon>
    </lineage>
</organism>
<feature type="region of interest" description="Disordered" evidence="5">
    <location>
        <begin position="2334"/>
        <end position="2353"/>
    </location>
</feature>
<dbReference type="InterPro" id="IPR046859">
    <property type="entry name" value="RGPA/RALGAPB_N"/>
</dbReference>
<dbReference type="Gene3D" id="3.40.50.300">
    <property type="entry name" value="P-loop containing nucleotide triphosphate hydrolases"/>
    <property type="match status" value="1"/>
</dbReference>
<dbReference type="GO" id="GO:0005811">
    <property type="term" value="C:lipid droplet"/>
    <property type="evidence" value="ECO:0007669"/>
    <property type="project" value="TreeGrafter"/>
</dbReference>
<proteinExistence type="predicted"/>
<dbReference type="SUPFAM" id="SSF111347">
    <property type="entry name" value="Rap/Ran-GAP"/>
    <property type="match status" value="1"/>
</dbReference>
<dbReference type="PROSITE" id="PS50178">
    <property type="entry name" value="ZF_FYVE"/>
    <property type="match status" value="2"/>
</dbReference>
<dbReference type="InterPro" id="IPR000315">
    <property type="entry name" value="Znf_B-box"/>
</dbReference>
<dbReference type="GO" id="GO:0005547">
    <property type="term" value="F:phosphatidylinositol-3,4,5-trisphosphate binding"/>
    <property type="evidence" value="ECO:0007669"/>
    <property type="project" value="TreeGrafter"/>
</dbReference>
<evidence type="ECO:0000256" key="1">
    <source>
        <dbReference type="ARBA" id="ARBA00022723"/>
    </source>
</evidence>
<evidence type="ECO:0000313" key="9">
    <source>
        <dbReference type="Proteomes" id="UP000663844"/>
    </source>
</evidence>
<feature type="compositionally biased region" description="Low complexity" evidence="5">
    <location>
        <begin position="1931"/>
        <end position="1941"/>
    </location>
</feature>
<dbReference type="GO" id="GO:0005096">
    <property type="term" value="F:GTPase activator activity"/>
    <property type="evidence" value="ECO:0007669"/>
    <property type="project" value="InterPro"/>
</dbReference>
<feature type="compositionally biased region" description="Low complexity" evidence="5">
    <location>
        <begin position="778"/>
        <end position="796"/>
    </location>
</feature>
<feature type="compositionally biased region" description="Polar residues" evidence="5">
    <location>
        <begin position="1318"/>
        <end position="1330"/>
    </location>
</feature>
<name>A0A818KU71_9BILA</name>
<feature type="compositionally biased region" description="Low complexity" evidence="5">
    <location>
        <begin position="163"/>
        <end position="172"/>
    </location>
</feature>
<dbReference type="Pfam" id="PF01363">
    <property type="entry name" value="FYVE"/>
    <property type="match status" value="2"/>
</dbReference>
<keyword evidence="2 4" id="KW-0863">Zinc-finger</keyword>
<dbReference type="SUPFAM" id="SSF52540">
    <property type="entry name" value="P-loop containing nucleoside triphosphate hydrolases"/>
    <property type="match status" value="1"/>
</dbReference>
<keyword evidence="1" id="KW-0479">Metal-binding</keyword>
<evidence type="ECO:0000256" key="4">
    <source>
        <dbReference type="PROSITE-ProRule" id="PRU00024"/>
    </source>
</evidence>
<dbReference type="InterPro" id="IPR013083">
    <property type="entry name" value="Znf_RING/FYVE/PHD"/>
</dbReference>
<dbReference type="InterPro" id="IPR000306">
    <property type="entry name" value="Znf_FYVE"/>
</dbReference>
<dbReference type="Pfam" id="PF20412">
    <property type="entry name" value="RALGAPB_N"/>
    <property type="match status" value="1"/>
</dbReference>
<dbReference type="PROSITE" id="PS50119">
    <property type="entry name" value="ZF_BBOX"/>
    <property type="match status" value="2"/>
</dbReference>
<evidence type="ECO:0000256" key="5">
    <source>
        <dbReference type="SAM" id="MobiDB-lite"/>
    </source>
</evidence>
<feature type="domain" description="B box-type" evidence="6">
    <location>
        <begin position="91"/>
        <end position="137"/>
    </location>
</feature>
<dbReference type="EMBL" id="CAJOAZ010000169">
    <property type="protein sequence ID" value="CAF3561849.1"/>
    <property type="molecule type" value="Genomic_DNA"/>
</dbReference>
<dbReference type="SMART" id="SM00064">
    <property type="entry name" value="FYVE"/>
    <property type="match status" value="2"/>
</dbReference>
<dbReference type="GO" id="GO:0005545">
    <property type="term" value="F:1-phosphatidylinositol binding"/>
    <property type="evidence" value="ECO:0007669"/>
    <property type="project" value="TreeGrafter"/>
</dbReference>
<comment type="caution">
    <text evidence="8">The sequence shown here is derived from an EMBL/GenBank/DDBJ whole genome shotgun (WGS) entry which is preliminary data.</text>
</comment>
<evidence type="ECO:0000313" key="8">
    <source>
        <dbReference type="EMBL" id="CAF3561849.1"/>
    </source>
</evidence>
<evidence type="ECO:0000256" key="2">
    <source>
        <dbReference type="ARBA" id="ARBA00022771"/>
    </source>
</evidence>
<gene>
    <name evidence="8" type="ORF">OXD698_LOCUS4456</name>
</gene>
<reference evidence="8" key="1">
    <citation type="submission" date="2021-02" db="EMBL/GenBank/DDBJ databases">
        <authorList>
            <person name="Nowell W R."/>
        </authorList>
    </citation>
    <scope>NUCLEOTIDE SEQUENCE</scope>
</reference>
<dbReference type="GO" id="GO:0043325">
    <property type="term" value="F:phosphatidylinositol-3,4-bisphosphate binding"/>
    <property type="evidence" value="ECO:0007669"/>
    <property type="project" value="TreeGrafter"/>
</dbReference>
<feature type="region of interest" description="Disordered" evidence="5">
    <location>
        <begin position="777"/>
        <end position="796"/>
    </location>
</feature>
<feature type="domain" description="FYVE-type" evidence="7">
    <location>
        <begin position="863"/>
        <end position="898"/>
    </location>
</feature>
<dbReference type="SUPFAM" id="SSF57903">
    <property type="entry name" value="FYVE/PHD zinc finger"/>
    <property type="match status" value="2"/>
</dbReference>
<feature type="compositionally biased region" description="Polar residues" evidence="5">
    <location>
        <begin position="2339"/>
        <end position="2353"/>
    </location>
</feature>
<feature type="compositionally biased region" description="Basic and acidic residues" evidence="5">
    <location>
        <begin position="1919"/>
        <end position="1930"/>
    </location>
</feature>
<sequence>MQTAESVCLWNYQFKNNSPPSPINNMSIKKTSPDNTPYLTCTERLSCQNEMSSKATFYCVQCGSLQCILCEKEIHENSTNDKHERLNLDEIDDEICSVDRRHQAVFYCRTCTLAFCYSCYENQHQHSDGREHKPQKYREGQTFINKTNNNQQQIETQPIKIVSSSNVNTNNTKPSASSFEDVRVDDSDETCTTPPSRKEHSKKSTTRQNNTKSNHVPKRHNFNQQMLLESMLDDGENEQSDKINNRLLQQNHTDSNRGFLLLDANEHLTINNESEFLRRLKSDKDLCVKCVSVIGNTGDGKSYTLNQVFFNGQEIFNTSSTADSCTMGVWSALDDNHRTLVLDTEGRLGLSENDNTRNRLLLKILCISDIVIYRTRASKLPNDMFQFLSDASNAFLKYFRKELENVMKNCKADGPMSTMGPTLIVFHETQHTGILKDHFQCQKTAVEQLKERFETMNLSYDAYSSLEYVGIQTTGDKPSDFSTIKATIAATLNNNNIRSRRRLSVIFKALKALNEKFNHAIPPSIPSTLPDDFFACCVKCLSCGTKCTMVANHHKDHIPHECDTRCSYSKEFDNEVWKCLQCHRDGRDVIVYGKLITKNDGLVQGLLKYVWSGCVIECPYHGEIYRSRKHWYGNNEPKDVTRVEIIHVWPDDDNSRLASDVTPRKFMELIVYASSYLSAPTKMITEMVADQVAPSYWIPNKDVIACSSCKLLFGSEFSKHHCRACGHVFCDTCTTYRRIVPWIDTENTVRVCNNCNDNPKSRAPSYTLPLSETNKQFSQKSSENGSSGDSGSTVSSGEHLNDLCLTPTDIFDIEQPSTGPVIVDIPTTRRVYETVKNGLEKIGVNYPIELIKESTRPSYWKPDSECHACCICKRTFNSTTNRLHHCRSCGEGVCESCSPIQRPVPERDWLTPMFMYNGYSSYDSEIQRHSVCNSSLSSNVPLSVAEKIAEPYLTHVSELIMSNRPFPIAVDKDFKWALEIFAFGFTSEHSSIYQLCANIYVEWLKVFEGTSVNSSSIPPILREKTEFYWSQMFWHLYHLFVIHDEKSADLLTKRMYTHKVLRQLQTMISQTELSLDLWHILLQVFLAIGDTVLSPSYRTNEEGSAVMSHRLVPSIYQVFMVAVDKVHIPPGLWRTFRDYAVTWRHRPAVVYDWAQLTCVLASTVVHKLWWPDLVPLQYVCTETDQGEYVQKIIDSLSFNLLVTTWIQFLTILQNPSECGDVSVFLRMPKYTGQLQINSNTKLKELTSLQELPRIFVNVTKAIGMFVDIWLGKEIDPTCLYSPKPTTNSTATMADNTTSSNIPSAQSRPFAQSMRGNPPVSQQQQSSTLKPKSQADNRKVSVPPGQILSPTAPPVNATLLSSIPQQNRPEQISKILRTNRPTVNSLMHLYGPWILDACLLQTKDRHTRSPTIINTNDSSRMNEIDKTLDIQNERLMDEAFAKSFATLCTIFGSAQCDEFIHPEYLSRFYYVLQQGLRFYQGDEQRSYAIIESILLNSADLFRINLRGINILLPLYLDAIEYYLQNDFQTYMHNHFNTKGIVNSSTIHDRFIRIRSKCIQILMSVVSLPFHYEYLQQHLFEDYLEKSHDVQVTLKTFSQYRSKIFPLLLMALQTEQDTTNAQLLFGTIRLACSLAAHFERQQEQSEDKIQKDPTSDYLSHAVLLICDKGTNDSQLFLAALDTLISLVTDPVCQLPIEMWKKVLKRLCTFIDTQLHLGHTHHTREMHSTCVATYNTLITLIIERPTLLDDPENLYELCEIIELGISGEKAQSSEKVVTKKYKEQHPASQRVAEAAEYLMCVLFEHKTINRITNMSQRSETGACLHVERNGDIINEEAVLHLKNDICRNWLDETTFANLMTSTRFKYFAVNENTLFAINELPISINNGMPAIILLCRGLFGKNVWTLNFRHNPINNSIVQRNKSHERTLNESDKSTSSSVTNSSNDPKEKHHLSHSTRNERAKSELSIPTLNSIVKRDEEKLNLFRTLKTKQITIEEKAIQRAHLIDEKPIPECKPPECQKHFEGIRLFLSQYGYCSLDSMNHLLNGKQWNQSNTLDQLQPRIKLLDSNIPTFMDDIKILDKISPTLYCTGQIFYLKRDQNSINESFLNTKTPEQLNPAFLTMISQFGSVVEIKRHCGWTGNVETSWKTVSDAQSNQGPNSKILHEIDGDDSILYWVDLTTEMAFYLPHQFSADSHGSEMRILIVWLEQFHDDLDSILPVAEQQSKSRDISIIGIHPLKNHLLRISLNSNAQRMQSACASIPLIDGMVIPLHILPFFLRQAVHNLSRRKRLEDSQISQTAYSVRKNKITRIIDKYQNRINNNLDEFFQNIFFSSSSTTTTTSKQQQQPIVTHSTSRPNSMIVVQS</sequence>
<dbReference type="InterPro" id="IPR011011">
    <property type="entry name" value="Znf_FYVE_PHD"/>
</dbReference>
<dbReference type="GO" id="GO:0140042">
    <property type="term" value="P:lipid droplet formation"/>
    <property type="evidence" value="ECO:0007669"/>
    <property type="project" value="TreeGrafter"/>
</dbReference>
<feature type="region of interest" description="Disordered" evidence="5">
    <location>
        <begin position="1916"/>
        <end position="1960"/>
    </location>
</feature>
<dbReference type="InterPro" id="IPR035974">
    <property type="entry name" value="Rap/Ran-GAP_sf"/>
</dbReference>
<dbReference type="GO" id="GO:0051056">
    <property type="term" value="P:regulation of small GTPase mediated signal transduction"/>
    <property type="evidence" value="ECO:0007669"/>
    <property type="project" value="InterPro"/>
</dbReference>
<evidence type="ECO:0000259" key="7">
    <source>
        <dbReference type="PROSITE" id="PS50178"/>
    </source>
</evidence>
<dbReference type="GO" id="GO:0008270">
    <property type="term" value="F:zinc ion binding"/>
    <property type="evidence" value="ECO:0007669"/>
    <property type="project" value="UniProtKB-KW"/>
</dbReference>
<feature type="compositionally biased region" description="Polar residues" evidence="5">
    <location>
        <begin position="1286"/>
        <end position="1309"/>
    </location>
</feature>
<dbReference type="GO" id="GO:0032266">
    <property type="term" value="F:phosphatidylinositol-3-phosphate binding"/>
    <property type="evidence" value="ECO:0007669"/>
    <property type="project" value="TreeGrafter"/>
</dbReference>
<dbReference type="InterPro" id="IPR017455">
    <property type="entry name" value="Znf_FYVE-rel"/>
</dbReference>
<evidence type="ECO:0000259" key="6">
    <source>
        <dbReference type="PROSITE" id="PS50119"/>
    </source>
</evidence>
<dbReference type="PANTHER" id="PTHR46624:SF4">
    <property type="entry name" value="FYVE-TYPE DOMAIN-CONTAINING PROTEIN"/>
    <property type="match status" value="1"/>
</dbReference>
<keyword evidence="3" id="KW-0862">Zinc</keyword>
<dbReference type="Proteomes" id="UP000663844">
    <property type="component" value="Unassembled WGS sequence"/>
</dbReference>
<evidence type="ECO:0000256" key="3">
    <source>
        <dbReference type="ARBA" id="ARBA00022833"/>
    </source>
</evidence>
<dbReference type="Gene3D" id="3.30.40.10">
    <property type="entry name" value="Zinc/RING finger domain, C3HC4 (zinc finger)"/>
    <property type="match status" value="2"/>
</dbReference>
<accession>A0A818KU71</accession>
<feature type="domain" description="FYVE-type" evidence="7">
    <location>
        <begin position="700"/>
        <end position="760"/>
    </location>
</feature>
<feature type="region of interest" description="Disordered" evidence="5">
    <location>
        <begin position="163"/>
        <end position="221"/>
    </location>
</feature>
<feature type="region of interest" description="Disordered" evidence="5">
    <location>
        <begin position="1286"/>
        <end position="1355"/>
    </location>
</feature>
<dbReference type="InterPro" id="IPR042427">
    <property type="entry name" value="ZFYV1"/>
</dbReference>
<feature type="domain" description="B box-type" evidence="6">
    <location>
        <begin position="42"/>
        <end position="88"/>
    </location>
</feature>
<dbReference type="PANTHER" id="PTHR46624">
    <property type="entry name" value="AGAP002036-PA"/>
    <property type="match status" value="1"/>
</dbReference>
<protein>
    <submittedName>
        <fullName evidence="8">Uncharacterized protein</fullName>
    </submittedName>
</protein>
<dbReference type="InterPro" id="IPR027417">
    <property type="entry name" value="P-loop_NTPase"/>
</dbReference>